<dbReference type="InterPro" id="IPR055170">
    <property type="entry name" value="GFO_IDH_MocA-like_dom"/>
</dbReference>
<dbReference type="Gene3D" id="3.40.50.720">
    <property type="entry name" value="NAD(P)-binding Rossmann-like Domain"/>
    <property type="match status" value="1"/>
</dbReference>
<sequence>MSKENLGLNTTVGIACLGITHPHTSGRVRAVQRLAEMGQKVRMLGAADESPLLKPFCEALGLQPRSKREILDDPDVHVVYVHSKSYEMADLSIEALEAGKAVLCEKPAGRNAADVRRIADAVERTGGKLQVGYCWRYSPAVDKMQEVIQSGRLGKIMQVRAHGGCSHDEADTNHMKQPGDIGGAMFVISCHLFDRVIHHFGMPRSVNARITKFPGVMGPTSREDAAGAVLNYEDKIVVVDFFSWDPLPWLETWDITAYGTDGVMSSRPSPSSYKIWDNGKHGHPEGWTEWSENSFPINWASKKTIYSPELAEIGNPVFFDRELASFMNSIRTGAPISVPATHALKISTLIEALFTSSQQAGTEVTL</sequence>
<name>A0ABU5DN71_9BURK</name>
<keyword evidence="1" id="KW-0560">Oxidoreductase</keyword>
<dbReference type="InterPro" id="IPR000683">
    <property type="entry name" value="Gfo/Idh/MocA-like_OxRdtase_N"/>
</dbReference>
<dbReference type="InterPro" id="IPR036291">
    <property type="entry name" value="NAD(P)-bd_dom_sf"/>
</dbReference>
<dbReference type="Pfam" id="PF01408">
    <property type="entry name" value="GFO_IDH_MocA"/>
    <property type="match status" value="1"/>
</dbReference>
<accession>A0ABU5DN71</accession>
<protein>
    <submittedName>
        <fullName evidence="4">Gfo/Idh/MocA family oxidoreductase</fullName>
    </submittedName>
</protein>
<dbReference type="Gene3D" id="3.30.360.10">
    <property type="entry name" value="Dihydrodipicolinate Reductase, domain 2"/>
    <property type="match status" value="1"/>
</dbReference>
<dbReference type="RefSeq" id="WP_320425728.1">
    <property type="nucleotide sequence ID" value="NZ_JAXCLA010000008.1"/>
</dbReference>
<organism evidence="4 5">
    <name type="scientific">Roseateles agri</name>
    <dbReference type="NCBI Taxonomy" id="3098619"/>
    <lineage>
        <taxon>Bacteria</taxon>
        <taxon>Pseudomonadati</taxon>
        <taxon>Pseudomonadota</taxon>
        <taxon>Betaproteobacteria</taxon>
        <taxon>Burkholderiales</taxon>
        <taxon>Sphaerotilaceae</taxon>
        <taxon>Roseateles</taxon>
    </lineage>
</organism>
<feature type="domain" description="GFO/IDH/MocA-like oxidoreductase" evidence="3">
    <location>
        <begin position="142"/>
        <end position="263"/>
    </location>
</feature>
<dbReference type="Pfam" id="PF22725">
    <property type="entry name" value="GFO_IDH_MocA_C3"/>
    <property type="match status" value="1"/>
</dbReference>
<dbReference type="SUPFAM" id="SSF51735">
    <property type="entry name" value="NAD(P)-binding Rossmann-fold domains"/>
    <property type="match status" value="1"/>
</dbReference>
<dbReference type="InterPro" id="IPR050463">
    <property type="entry name" value="Gfo/Idh/MocA_oxidrdct_glycsds"/>
</dbReference>
<keyword evidence="5" id="KW-1185">Reference proteome</keyword>
<gene>
    <name evidence="4" type="ORF">SNE35_24945</name>
</gene>
<dbReference type="Proteomes" id="UP001285263">
    <property type="component" value="Unassembled WGS sequence"/>
</dbReference>
<proteinExistence type="predicted"/>
<dbReference type="EMBL" id="JAXCLA010000008">
    <property type="protein sequence ID" value="MDY0747775.1"/>
    <property type="molecule type" value="Genomic_DNA"/>
</dbReference>
<dbReference type="PROSITE" id="PS51257">
    <property type="entry name" value="PROKAR_LIPOPROTEIN"/>
    <property type="match status" value="1"/>
</dbReference>
<feature type="domain" description="Gfo/Idh/MocA-like oxidoreductase N-terminal" evidence="2">
    <location>
        <begin position="55"/>
        <end position="133"/>
    </location>
</feature>
<evidence type="ECO:0000313" key="4">
    <source>
        <dbReference type="EMBL" id="MDY0747775.1"/>
    </source>
</evidence>
<dbReference type="PANTHER" id="PTHR43818:SF11">
    <property type="entry name" value="BCDNA.GH03377"/>
    <property type="match status" value="1"/>
</dbReference>
<comment type="caution">
    <text evidence="4">The sequence shown here is derived from an EMBL/GenBank/DDBJ whole genome shotgun (WGS) entry which is preliminary data.</text>
</comment>
<evidence type="ECO:0000259" key="3">
    <source>
        <dbReference type="Pfam" id="PF22725"/>
    </source>
</evidence>
<evidence type="ECO:0000313" key="5">
    <source>
        <dbReference type="Proteomes" id="UP001285263"/>
    </source>
</evidence>
<reference evidence="4 5" key="1">
    <citation type="submission" date="2023-11" db="EMBL/GenBank/DDBJ databases">
        <title>Paucibacter sp. nov., isolated from fresh soil in Korea.</title>
        <authorList>
            <person name="Le N.T.T."/>
        </authorList>
    </citation>
    <scope>NUCLEOTIDE SEQUENCE [LARGE SCALE GENOMIC DNA]</scope>
    <source>
        <strain evidence="4 5">R3-3</strain>
    </source>
</reference>
<evidence type="ECO:0000256" key="1">
    <source>
        <dbReference type="ARBA" id="ARBA00023002"/>
    </source>
</evidence>
<dbReference type="PANTHER" id="PTHR43818">
    <property type="entry name" value="BCDNA.GH03377"/>
    <property type="match status" value="1"/>
</dbReference>
<evidence type="ECO:0000259" key="2">
    <source>
        <dbReference type="Pfam" id="PF01408"/>
    </source>
</evidence>
<dbReference type="SUPFAM" id="SSF55347">
    <property type="entry name" value="Glyceraldehyde-3-phosphate dehydrogenase-like, C-terminal domain"/>
    <property type="match status" value="1"/>
</dbReference>